<keyword evidence="1" id="KW-1133">Transmembrane helix</keyword>
<comment type="caution">
    <text evidence="2">The sequence shown here is derived from an EMBL/GenBank/DDBJ whole genome shotgun (WGS) entry which is preliminary data.</text>
</comment>
<evidence type="ECO:0008006" key="4">
    <source>
        <dbReference type="Google" id="ProtNLM"/>
    </source>
</evidence>
<evidence type="ECO:0000313" key="2">
    <source>
        <dbReference type="EMBL" id="MCD1655046.1"/>
    </source>
</evidence>
<dbReference type="EMBL" id="JAINWA010000003">
    <property type="protein sequence ID" value="MCD1655046.1"/>
    <property type="molecule type" value="Genomic_DNA"/>
</dbReference>
<feature type="transmembrane region" description="Helical" evidence="1">
    <location>
        <begin position="121"/>
        <end position="142"/>
    </location>
</feature>
<gene>
    <name evidence="2" type="ORF">K7J14_10085</name>
</gene>
<dbReference type="Proteomes" id="UP001198163">
    <property type="component" value="Unassembled WGS sequence"/>
</dbReference>
<evidence type="ECO:0000313" key="3">
    <source>
        <dbReference type="Proteomes" id="UP001198163"/>
    </source>
</evidence>
<feature type="transmembrane region" description="Helical" evidence="1">
    <location>
        <begin position="85"/>
        <end position="109"/>
    </location>
</feature>
<evidence type="ECO:0000256" key="1">
    <source>
        <dbReference type="SAM" id="Phobius"/>
    </source>
</evidence>
<protein>
    <recommendedName>
        <fullName evidence="4">MotA/TolQ/ExbB proton channel domain-containing protein</fullName>
    </recommendedName>
</protein>
<name>A0AAE3JJ62_9SPIR</name>
<keyword evidence="1" id="KW-0812">Transmembrane</keyword>
<dbReference type="AlphaFoldDB" id="A0AAE3JJ62"/>
<keyword evidence="3" id="KW-1185">Reference proteome</keyword>
<sequence>MGKKIIASWIIGCAGIAFLVVMAGGAGKIPAFIDLPGFMIAALLPFATALALFGTGKTGTAFSAPFKQAALKSELETSAAFFKTLMGFIAAYSTLAFTVGFVMIMIYAADGASTGQIGVNLAIAILSFFYASVCAIIVVLPLSAAARIRLSECRAEEAGA</sequence>
<dbReference type="RefSeq" id="WP_230755800.1">
    <property type="nucleotide sequence ID" value="NZ_JAINWA010000003.1"/>
</dbReference>
<proteinExistence type="predicted"/>
<feature type="transmembrane region" description="Helical" evidence="1">
    <location>
        <begin position="38"/>
        <end position="64"/>
    </location>
</feature>
<reference evidence="2" key="1">
    <citation type="submission" date="2021-08" db="EMBL/GenBank/DDBJ databases">
        <title>Comparative analyses of Brucepasteria parasyntrophica and Teretinema zuelzerae.</title>
        <authorList>
            <person name="Song Y."/>
            <person name="Brune A."/>
        </authorList>
    </citation>
    <scope>NUCLEOTIDE SEQUENCE</scope>
    <source>
        <strain evidence="2">DSM 1903</strain>
    </source>
</reference>
<feature type="transmembrane region" description="Helical" evidence="1">
    <location>
        <begin position="7"/>
        <end position="26"/>
    </location>
</feature>
<accession>A0AAE3JJ62</accession>
<keyword evidence="1" id="KW-0472">Membrane</keyword>
<organism evidence="2 3">
    <name type="scientific">Teretinema zuelzerae</name>
    <dbReference type="NCBI Taxonomy" id="156"/>
    <lineage>
        <taxon>Bacteria</taxon>
        <taxon>Pseudomonadati</taxon>
        <taxon>Spirochaetota</taxon>
        <taxon>Spirochaetia</taxon>
        <taxon>Spirochaetales</taxon>
        <taxon>Treponemataceae</taxon>
        <taxon>Teretinema</taxon>
    </lineage>
</organism>